<dbReference type="STRING" id="1123501.Wenmar_00426"/>
<feature type="transmembrane region" description="Helical" evidence="4">
    <location>
        <begin position="311"/>
        <end position="333"/>
    </location>
</feature>
<dbReference type="eggNOG" id="COG2814">
    <property type="taxonomic scope" value="Bacteria"/>
</dbReference>
<feature type="transmembrane region" description="Helical" evidence="4">
    <location>
        <begin position="374"/>
        <end position="395"/>
    </location>
</feature>
<dbReference type="CDD" id="cd17355">
    <property type="entry name" value="MFS_YcxA_like"/>
    <property type="match status" value="1"/>
</dbReference>
<dbReference type="InterPro" id="IPR020846">
    <property type="entry name" value="MFS_dom"/>
</dbReference>
<dbReference type="PROSITE" id="PS51257">
    <property type="entry name" value="PROKAR_LIPOPROTEIN"/>
    <property type="match status" value="1"/>
</dbReference>
<dbReference type="PROSITE" id="PS50850">
    <property type="entry name" value="MFS"/>
    <property type="match status" value="1"/>
</dbReference>
<feature type="transmembrane region" description="Helical" evidence="4">
    <location>
        <begin position="100"/>
        <end position="119"/>
    </location>
</feature>
<feature type="transmembrane region" description="Helical" evidence="4">
    <location>
        <begin position="44"/>
        <end position="64"/>
    </location>
</feature>
<dbReference type="Pfam" id="PF07690">
    <property type="entry name" value="MFS_1"/>
    <property type="match status" value="1"/>
</dbReference>
<keyword evidence="3 4" id="KW-0472">Membrane</keyword>
<keyword evidence="7" id="KW-1185">Reference proteome</keyword>
<dbReference type="RefSeq" id="WP_018304544.1">
    <property type="nucleotide sequence ID" value="NZ_KB902314.1"/>
</dbReference>
<dbReference type="PANTHER" id="PTHR11360">
    <property type="entry name" value="MONOCARBOXYLATE TRANSPORTER"/>
    <property type="match status" value="1"/>
</dbReference>
<feature type="transmembrane region" description="Helical" evidence="4">
    <location>
        <begin position="222"/>
        <end position="240"/>
    </location>
</feature>
<dbReference type="Gene3D" id="1.20.1250.20">
    <property type="entry name" value="MFS general substrate transporter like domains"/>
    <property type="match status" value="2"/>
</dbReference>
<evidence type="ECO:0000256" key="4">
    <source>
        <dbReference type="SAM" id="Phobius"/>
    </source>
</evidence>
<dbReference type="GO" id="GO:0022857">
    <property type="term" value="F:transmembrane transporter activity"/>
    <property type="evidence" value="ECO:0007669"/>
    <property type="project" value="InterPro"/>
</dbReference>
<feature type="transmembrane region" description="Helical" evidence="4">
    <location>
        <begin position="287"/>
        <end position="305"/>
    </location>
</feature>
<accession>A0A0D0QJ16</accession>
<dbReference type="AlphaFoldDB" id="A0A0D0QJ16"/>
<evidence type="ECO:0000259" key="5">
    <source>
        <dbReference type="PROSITE" id="PS50850"/>
    </source>
</evidence>
<organism evidence="6 7">
    <name type="scientific">Wenxinia marina DSM 24838</name>
    <dbReference type="NCBI Taxonomy" id="1123501"/>
    <lineage>
        <taxon>Bacteria</taxon>
        <taxon>Pseudomonadati</taxon>
        <taxon>Pseudomonadota</taxon>
        <taxon>Alphaproteobacteria</taxon>
        <taxon>Rhodobacterales</taxon>
        <taxon>Roseobacteraceae</taxon>
        <taxon>Wenxinia</taxon>
    </lineage>
</organism>
<comment type="caution">
    <text evidence="6">The sequence shown here is derived from an EMBL/GenBank/DDBJ whole genome shotgun (WGS) entry which is preliminary data.</text>
</comment>
<sequence length="408" mass="42452">MREPAYRWVVLTAGGIMGCIAMGSLFSLPVLLTPMTEATGWSRTGISAAMTVAFLAMAFTSIVWGALSDRFGARPVVAAGSLLFGASLLAASQATSLWQFQAAFGAGCGIAVGAFFAPMMSTVTGWFTTRIGLAVSLVSAGIGLAPVTMSPLVARLIERMDWRQVIVTLAIILVATTLPLAMLLRRPPPQGEVAPLTGTDGAVAPVPTAGMNVRQALMSPQFIVIVLTNFLCCATHAGPIFHTVSYPQLCGIALGAAVTIYSVEGLAGMGGRIGFGVAADRWGAKRILVIGLLAQACGALAYYFVRDLWAFYVVAATFGFIYAGIMPLYNVLIRESFPMRMMGTIMGGTGLGGGLGMAIGPVLGGWIFDRTGSYGGLYLTSFALGLGAVLVAMTFRPFPKPAAVPVPA</sequence>
<evidence type="ECO:0000256" key="2">
    <source>
        <dbReference type="ARBA" id="ARBA00022989"/>
    </source>
</evidence>
<keyword evidence="1 4" id="KW-0812">Transmembrane</keyword>
<dbReference type="InterPro" id="IPR050327">
    <property type="entry name" value="Proton-linked_MCT"/>
</dbReference>
<feature type="transmembrane region" description="Helical" evidence="4">
    <location>
        <begin position="76"/>
        <end position="94"/>
    </location>
</feature>
<proteinExistence type="predicted"/>
<dbReference type="Proteomes" id="UP000035100">
    <property type="component" value="Unassembled WGS sequence"/>
</dbReference>
<feature type="domain" description="Major facilitator superfamily (MFS) profile" evidence="5">
    <location>
        <begin position="7"/>
        <end position="400"/>
    </location>
</feature>
<feature type="transmembrane region" description="Helical" evidence="4">
    <location>
        <begin position="246"/>
        <end position="267"/>
    </location>
</feature>
<dbReference type="EMBL" id="AONG01000003">
    <property type="protein sequence ID" value="KIQ71048.1"/>
    <property type="molecule type" value="Genomic_DNA"/>
</dbReference>
<feature type="transmembrane region" description="Helical" evidence="4">
    <location>
        <begin position="345"/>
        <end position="368"/>
    </location>
</feature>
<dbReference type="InterPro" id="IPR036259">
    <property type="entry name" value="MFS_trans_sf"/>
</dbReference>
<evidence type="ECO:0000313" key="6">
    <source>
        <dbReference type="EMBL" id="KIQ71048.1"/>
    </source>
</evidence>
<evidence type="ECO:0000256" key="3">
    <source>
        <dbReference type="ARBA" id="ARBA00023136"/>
    </source>
</evidence>
<feature type="transmembrane region" description="Helical" evidence="4">
    <location>
        <begin position="131"/>
        <end position="153"/>
    </location>
</feature>
<name>A0A0D0QJ16_9RHOB</name>
<evidence type="ECO:0000313" key="7">
    <source>
        <dbReference type="Proteomes" id="UP000035100"/>
    </source>
</evidence>
<keyword evidence="2 4" id="KW-1133">Transmembrane helix</keyword>
<feature type="transmembrane region" description="Helical" evidence="4">
    <location>
        <begin position="165"/>
        <end position="184"/>
    </location>
</feature>
<dbReference type="OrthoDB" id="9796632at2"/>
<dbReference type="InterPro" id="IPR011701">
    <property type="entry name" value="MFS"/>
</dbReference>
<gene>
    <name evidence="6" type="ORF">Wenmar_00426</name>
</gene>
<dbReference type="SUPFAM" id="SSF103473">
    <property type="entry name" value="MFS general substrate transporter"/>
    <property type="match status" value="1"/>
</dbReference>
<protein>
    <submittedName>
        <fullName evidence="6">Sugar phosphate permease</fullName>
    </submittedName>
</protein>
<feature type="transmembrane region" description="Helical" evidence="4">
    <location>
        <begin position="9"/>
        <end position="32"/>
    </location>
</feature>
<dbReference type="PANTHER" id="PTHR11360:SF290">
    <property type="entry name" value="MONOCARBOXYLATE MFS PERMEASE"/>
    <property type="match status" value="1"/>
</dbReference>
<evidence type="ECO:0000256" key="1">
    <source>
        <dbReference type="ARBA" id="ARBA00022692"/>
    </source>
</evidence>
<reference evidence="6 7" key="1">
    <citation type="submission" date="2013-01" db="EMBL/GenBank/DDBJ databases">
        <authorList>
            <person name="Fiebig A."/>
            <person name="Goeker M."/>
            <person name="Klenk H.-P.P."/>
        </authorList>
    </citation>
    <scope>NUCLEOTIDE SEQUENCE [LARGE SCALE GENOMIC DNA]</scope>
    <source>
        <strain evidence="6 7">DSM 24838</strain>
    </source>
</reference>